<feature type="transmembrane region" description="Helical" evidence="10">
    <location>
        <begin position="187"/>
        <end position="208"/>
    </location>
</feature>
<keyword evidence="3" id="KW-0813">Transport</keyword>
<evidence type="ECO:0000256" key="2">
    <source>
        <dbReference type="ARBA" id="ARBA00007942"/>
    </source>
</evidence>
<dbReference type="PANTHER" id="PTHR32196:SF21">
    <property type="entry name" value="ABC TRANSPORTER PERMEASE PROTEIN YPHD-RELATED"/>
    <property type="match status" value="1"/>
</dbReference>
<evidence type="ECO:0000256" key="5">
    <source>
        <dbReference type="ARBA" id="ARBA00022519"/>
    </source>
</evidence>
<feature type="compositionally biased region" description="Polar residues" evidence="9">
    <location>
        <begin position="356"/>
        <end position="365"/>
    </location>
</feature>
<evidence type="ECO:0000256" key="3">
    <source>
        <dbReference type="ARBA" id="ARBA00022448"/>
    </source>
</evidence>
<evidence type="ECO:0000256" key="10">
    <source>
        <dbReference type="SAM" id="Phobius"/>
    </source>
</evidence>
<feature type="transmembrane region" description="Helical" evidence="10">
    <location>
        <begin position="57"/>
        <end position="76"/>
    </location>
</feature>
<dbReference type="EMBL" id="PGFS01000001">
    <property type="protein sequence ID" value="MDH4572014.1"/>
    <property type="molecule type" value="Genomic_DNA"/>
</dbReference>
<gene>
    <name evidence="11" type="ORF">CUR86_05700</name>
</gene>
<dbReference type="CDD" id="cd06579">
    <property type="entry name" value="TM_PBP1_transp_AraH_like"/>
    <property type="match status" value="1"/>
</dbReference>
<feature type="transmembrane region" description="Helical" evidence="10">
    <location>
        <begin position="320"/>
        <end position="338"/>
    </location>
</feature>
<protein>
    <submittedName>
        <fullName evidence="11">Sugar ABC transporter permease</fullName>
    </submittedName>
</protein>
<accession>A0ABT6I2W4</accession>
<sequence length="384" mass="39337">MSKHSQAPARQGGGFDLGRMLLEGRAFFALIAIIIIFSALSPVYFSTNNFLTMSSHVAIFGLLSIGMLLVILTGGIDLSVGSTLGLCGVVAGFLMQGVTLDAFGVTLYPPVWVVVILTCGVGAFIGAINGVLIAYFKVPAFVATLGLLYVARGVALLMTDGLTYNNLGGDPALGNTGFDWLGFNRLFGVPVGVWVLAIVAVVTLLALARTPFGRWVYSTGGNARAAELSGVPVKRVQVSVYVLSGICAAIAGLVLSSQLTSAGPTAGTTYELTAIAGVVIGGAALTGGRGTVRGTLLGAFVIGFLSDGLVIIGVSSYWQTVFTGAVIVLAVLLNSIQYGGRRKRVAKPAEPKAPDTPSSPASSGNAARVTPEAESTAGKPATQH</sequence>
<feature type="transmembrane region" description="Helical" evidence="10">
    <location>
        <begin position="269"/>
        <end position="288"/>
    </location>
</feature>
<dbReference type="RefSeq" id="WP_110717831.1">
    <property type="nucleotide sequence ID" value="NZ_PGFS01000001.1"/>
</dbReference>
<evidence type="ECO:0000256" key="1">
    <source>
        <dbReference type="ARBA" id="ARBA00004429"/>
    </source>
</evidence>
<feature type="transmembrane region" description="Helical" evidence="10">
    <location>
        <begin position="83"/>
        <end position="105"/>
    </location>
</feature>
<dbReference type="Proteomes" id="UP001162135">
    <property type="component" value="Unassembled WGS sequence"/>
</dbReference>
<reference evidence="11" key="2">
    <citation type="submission" date="2017-11" db="EMBL/GenBank/DDBJ databases">
        <authorList>
            <person name="Das S.K."/>
        </authorList>
    </citation>
    <scope>NUCLEOTIDE SEQUENCE</scope>
    <source>
        <strain evidence="11">S4-41</strain>
    </source>
</reference>
<feature type="transmembrane region" description="Helical" evidence="10">
    <location>
        <begin position="238"/>
        <end position="257"/>
    </location>
</feature>
<evidence type="ECO:0000256" key="9">
    <source>
        <dbReference type="SAM" id="MobiDB-lite"/>
    </source>
</evidence>
<keyword evidence="7 10" id="KW-1133">Transmembrane helix</keyword>
<proteinExistence type="inferred from homology"/>
<keyword evidence="12" id="KW-1185">Reference proteome</keyword>
<dbReference type="InterPro" id="IPR001851">
    <property type="entry name" value="ABC_transp_permease"/>
</dbReference>
<reference evidence="11" key="1">
    <citation type="journal article" date="2015" name="Antonie Van Leeuwenhoek">
        <title>Comparative 16S rRNA signatures and multilocus sequence analysis for the genus Salinicola and description of Salinicola acroporae sp. nov., isolated from coral Acropora digitifera.</title>
        <authorList>
            <person name="Lepcha R.T."/>
            <person name="Poddar A."/>
            <person name="Schumann P."/>
            <person name="Das S.K."/>
        </authorList>
    </citation>
    <scope>NUCLEOTIDE SEQUENCE</scope>
    <source>
        <strain evidence="11">S4-41</strain>
    </source>
</reference>
<evidence type="ECO:0000313" key="11">
    <source>
        <dbReference type="EMBL" id="MDH4572014.1"/>
    </source>
</evidence>
<feature type="region of interest" description="Disordered" evidence="9">
    <location>
        <begin position="344"/>
        <end position="384"/>
    </location>
</feature>
<keyword evidence="6 10" id="KW-0812">Transmembrane</keyword>
<comment type="caution">
    <text evidence="11">The sequence shown here is derived from an EMBL/GenBank/DDBJ whole genome shotgun (WGS) entry which is preliminary data.</text>
</comment>
<evidence type="ECO:0000256" key="6">
    <source>
        <dbReference type="ARBA" id="ARBA00022692"/>
    </source>
</evidence>
<feature type="transmembrane region" description="Helical" evidence="10">
    <location>
        <begin position="26"/>
        <end position="45"/>
    </location>
</feature>
<organism evidence="11 12">
    <name type="scientific">Salinicola acroporae</name>
    <dbReference type="NCBI Taxonomy" id="1541440"/>
    <lineage>
        <taxon>Bacteria</taxon>
        <taxon>Pseudomonadati</taxon>
        <taxon>Pseudomonadota</taxon>
        <taxon>Gammaproteobacteria</taxon>
        <taxon>Oceanospirillales</taxon>
        <taxon>Halomonadaceae</taxon>
        <taxon>Salinicola</taxon>
    </lineage>
</organism>
<evidence type="ECO:0000313" key="12">
    <source>
        <dbReference type="Proteomes" id="UP001162135"/>
    </source>
</evidence>
<evidence type="ECO:0000256" key="4">
    <source>
        <dbReference type="ARBA" id="ARBA00022475"/>
    </source>
</evidence>
<dbReference type="Pfam" id="PF02653">
    <property type="entry name" value="BPD_transp_2"/>
    <property type="match status" value="1"/>
</dbReference>
<comment type="similarity">
    <text evidence="2">Belongs to the binding-protein-dependent transport system permease family. AraH/RbsC subfamily.</text>
</comment>
<keyword evidence="8 10" id="KW-0472">Membrane</keyword>
<evidence type="ECO:0000256" key="8">
    <source>
        <dbReference type="ARBA" id="ARBA00023136"/>
    </source>
</evidence>
<evidence type="ECO:0000256" key="7">
    <source>
        <dbReference type="ARBA" id="ARBA00022989"/>
    </source>
</evidence>
<comment type="subcellular location">
    <subcellularLocation>
        <location evidence="1">Cell inner membrane</location>
        <topology evidence="1">Multi-pass membrane protein</topology>
    </subcellularLocation>
</comment>
<keyword evidence="4" id="KW-1003">Cell membrane</keyword>
<dbReference type="PANTHER" id="PTHR32196">
    <property type="entry name" value="ABC TRANSPORTER PERMEASE PROTEIN YPHD-RELATED-RELATED"/>
    <property type="match status" value="1"/>
</dbReference>
<feature type="transmembrane region" description="Helical" evidence="10">
    <location>
        <begin position="295"/>
        <end position="314"/>
    </location>
</feature>
<keyword evidence="5" id="KW-0997">Cell inner membrane</keyword>
<feature type="transmembrane region" description="Helical" evidence="10">
    <location>
        <begin position="111"/>
        <end position="133"/>
    </location>
</feature>
<name>A0ABT6I2W4_9GAMM</name>
<feature type="transmembrane region" description="Helical" evidence="10">
    <location>
        <begin position="140"/>
        <end position="158"/>
    </location>
</feature>